<proteinExistence type="predicted"/>
<name>A0A6B2R1D6_9BURK</name>
<dbReference type="EMBL" id="JAAGRN010000008">
    <property type="protein sequence ID" value="NDY83898.1"/>
    <property type="molecule type" value="Genomic_DNA"/>
</dbReference>
<dbReference type="PANTHER" id="PTHR30160">
    <property type="entry name" value="TETRAACYLDISACCHARIDE 4'-KINASE-RELATED"/>
    <property type="match status" value="1"/>
</dbReference>
<dbReference type="GO" id="GO:0005829">
    <property type="term" value="C:cytosol"/>
    <property type="evidence" value="ECO:0007669"/>
    <property type="project" value="TreeGrafter"/>
</dbReference>
<gene>
    <name evidence="3" type="ORF">G3I67_11720</name>
</gene>
<dbReference type="GO" id="GO:0009244">
    <property type="term" value="P:lipopolysaccharide core region biosynthetic process"/>
    <property type="evidence" value="ECO:0007669"/>
    <property type="project" value="TreeGrafter"/>
</dbReference>
<dbReference type="GO" id="GO:0008713">
    <property type="term" value="F:ADP-heptose-lipopolysaccharide heptosyltransferase activity"/>
    <property type="evidence" value="ECO:0007669"/>
    <property type="project" value="TreeGrafter"/>
</dbReference>
<dbReference type="InterPro" id="IPR002201">
    <property type="entry name" value="Glyco_trans_9"/>
</dbReference>
<accession>A0A6B2R1D6</accession>
<protein>
    <submittedName>
        <fullName evidence="3">Heptosyltransferase</fullName>
    </submittedName>
</protein>
<evidence type="ECO:0000256" key="1">
    <source>
        <dbReference type="ARBA" id="ARBA00022676"/>
    </source>
</evidence>
<dbReference type="PANTHER" id="PTHR30160:SF7">
    <property type="entry name" value="ADP-HEPTOSE--LPS HEPTOSYLTRANSFERASE 2"/>
    <property type="match status" value="1"/>
</dbReference>
<dbReference type="Pfam" id="PF01075">
    <property type="entry name" value="Glyco_transf_9"/>
    <property type="match status" value="1"/>
</dbReference>
<reference evidence="3" key="1">
    <citation type="submission" date="2020-02" db="EMBL/GenBank/DDBJ databases">
        <authorList>
            <person name="Chen W.-M."/>
        </authorList>
    </citation>
    <scope>NUCLEOTIDE SEQUENCE</scope>
    <source>
        <strain evidence="3">NBD-18</strain>
    </source>
</reference>
<evidence type="ECO:0000256" key="2">
    <source>
        <dbReference type="ARBA" id="ARBA00022679"/>
    </source>
</evidence>
<evidence type="ECO:0000313" key="3">
    <source>
        <dbReference type="EMBL" id="NDY83898.1"/>
    </source>
</evidence>
<dbReference type="CDD" id="cd03789">
    <property type="entry name" value="GT9_LPS_heptosyltransferase"/>
    <property type="match status" value="1"/>
</dbReference>
<dbReference type="InterPro" id="IPR051199">
    <property type="entry name" value="LPS_LOS_Heptosyltrfase"/>
</dbReference>
<dbReference type="AlphaFoldDB" id="A0A6B2R1D6"/>
<dbReference type="SUPFAM" id="SSF53756">
    <property type="entry name" value="UDP-Glycosyltransferase/glycogen phosphorylase"/>
    <property type="match status" value="1"/>
</dbReference>
<keyword evidence="2 3" id="KW-0808">Transferase</keyword>
<dbReference type="Gene3D" id="3.40.50.2000">
    <property type="entry name" value="Glycogen Phosphorylase B"/>
    <property type="match status" value="2"/>
</dbReference>
<sequence>MKSISQHFRHAPVMIRLPNWVGDVCMCLPALRLLESSGVPYAVSARPWARDLLSGMPLLDFVPATGKYLDDLKMLRQWHRAHPETERAILMPDSFSTAIIFRLAGFDAAGYRDDGRSLLLKWPVDKPVPRPHAVRSWFGLALTALHRWNIAPASSMPHDKLELTLTQTHKQHATQVMMDAGLGSTPFVLIAPTAVGRHHGQIKVWPHFDVLTRRLQQLGLRVAMCPPPAEREAAKIAAPTADLLDPLSPGAFCALTRLCALVICNDSGVSHLSAAANARQLTLFGVTDPARTGPWTLNSVNLGQNGHWPAVDEVLQHTQQILSLHG</sequence>
<comment type="caution">
    <text evidence="3">The sequence shown here is derived from an EMBL/GenBank/DDBJ whole genome shotgun (WGS) entry which is preliminary data.</text>
</comment>
<organism evidence="3">
    <name type="scientific">Sheuella amnicola</name>
    <dbReference type="NCBI Taxonomy" id="2707330"/>
    <lineage>
        <taxon>Bacteria</taxon>
        <taxon>Pseudomonadati</taxon>
        <taxon>Pseudomonadota</taxon>
        <taxon>Betaproteobacteria</taxon>
        <taxon>Burkholderiales</taxon>
        <taxon>Alcaligenaceae</taxon>
        <taxon>Sheuella</taxon>
    </lineage>
</organism>
<keyword evidence="1" id="KW-0328">Glycosyltransferase</keyword>